<dbReference type="InterPro" id="IPR029021">
    <property type="entry name" value="Prot-tyrosine_phosphatase-like"/>
</dbReference>
<dbReference type="OrthoDB" id="2381843at2"/>
<dbReference type="EMBL" id="SUPK01000001">
    <property type="protein sequence ID" value="TJY44074.1"/>
    <property type="molecule type" value="Genomic_DNA"/>
</dbReference>
<dbReference type="RefSeq" id="WP_136775794.1">
    <property type="nucleotide sequence ID" value="NZ_SUPK01000001.1"/>
</dbReference>
<dbReference type="Proteomes" id="UP000309673">
    <property type="component" value="Unassembled WGS sequence"/>
</dbReference>
<sequence>MTIYTIIPNRLYAGGKLDRGGWQFVAEHIHAVLNLRTEPDQPPIDVTGRLLLWAPILDKAAPDLHWVVDKTRLMNVLLDNGNTLYVHDTAGINRLGFILTAFYMQRFGYSRDTALAVLRRKKPELNPKPPYMALLSCFEKYLQMFAKLRYSI</sequence>
<evidence type="ECO:0000313" key="3">
    <source>
        <dbReference type="Proteomes" id="UP000309673"/>
    </source>
</evidence>
<organism evidence="2 3">
    <name type="scientific">Cohnella pontilimi</name>
    <dbReference type="NCBI Taxonomy" id="2564100"/>
    <lineage>
        <taxon>Bacteria</taxon>
        <taxon>Bacillati</taxon>
        <taxon>Bacillota</taxon>
        <taxon>Bacilli</taxon>
        <taxon>Bacillales</taxon>
        <taxon>Paenibacillaceae</taxon>
        <taxon>Cohnella</taxon>
    </lineage>
</organism>
<dbReference type="Gene3D" id="3.90.190.10">
    <property type="entry name" value="Protein tyrosine phosphatase superfamily"/>
    <property type="match status" value="1"/>
</dbReference>
<dbReference type="Pfam" id="PF00782">
    <property type="entry name" value="DSPc"/>
    <property type="match status" value="1"/>
</dbReference>
<evidence type="ECO:0000313" key="2">
    <source>
        <dbReference type="EMBL" id="TJY44074.1"/>
    </source>
</evidence>
<dbReference type="InterPro" id="IPR000340">
    <property type="entry name" value="Dual-sp_phosphatase_cat-dom"/>
</dbReference>
<feature type="domain" description="Tyrosine specific protein phosphatases" evidence="1">
    <location>
        <begin position="68"/>
        <end position="125"/>
    </location>
</feature>
<gene>
    <name evidence="2" type="ORF">E5161_01360</name>
</gene>
<keyword evidence="3" id="KW-1185">Reference proteome</keyword>
<proteinExistence type="predicted"/>
<comment type="caution">
    <text evidence="2">The sequence shown here is derived from an EMBL/GenBank/DDBJ whole genome shotgun (WGS) entry which is preliminary data.</text>
</comment>
<accession>A0A4U0FHZ4</accession>
<evidence type="ECO:0000259" key="1">
    <source>
        <dbReference type="PROSITE" id="PS50056"/>
    </source>
</evidence>
<dbReference type="PROSITE" id="PS50056">
    <property type="entry name" value="TYR_PHOSPHATASE_2"/>
    <property type="match status" value="1"/>
</dbReference>
<dbReference type="AlphaFoldDB" id="A0A4U0FHZ4"/>
<name>A0A4U0FHZ4_9BACL</name>
<dbReference type="SUPFAM" id="SSF52799">
    <property type="entry name" value="(Phosphotyrosine protein) phosphatases II"/>
    <property type="match status" value="1"/>
</dbReference>
<dbReference type="InterPro" id="IPR000387">
    <property type="entry name" value="Tyr_Pase_dom"/>
</dbReference>
<protein>
    <submittedName>
        <fullName evidence="2">Dual specificity protein phosphatase family protein</fullName>
    </submittedName>
</protein>
<reference evidence="2 3" key="1">
    <citation type="submission" date="2019-04" db="EMBL/GenBank/DDBJ databases">
        <title>Cohnella sp. nov., isolated from soil.</title>
        <authorList>
            <person name="Kim W."/>
        </authorList>
    </citation>
    <scope>NUCLEOTIDE SEQUENCE [LARGE SCALE GENOMIC DNA]</scope>
    <source>
        <strain evidence="2 3">CAU 1483</strain>
    </source>
</reference>